<protein>
    <submittedName>
        <fullName evidence="2">Uncharacterized protein</fullName>
    </submittedName>
</protein>
<organism evidence="2">
    <name type="scientific">Brassica cretica</name>
    <name type="common">Mustard</name>
    <dbReference type="NCBI Taxonomy" id="69181"/>
    <lineage>
        <taxon>Eukaryota</taxon>
        <taxon>Viridiplantae</taxon>
        <taxon>Streptophyta</taxon>
        <taxon>Embryophyta</taxon>
        <taxon>Tracheophyta</taxon>
        <taxon>Spermatophyta</taxon>
        <taxon>Magnoliopsida</taxon>
        <taxon>eudicotyledons</taxon>
        <taxon>Gunneridae</taxon>
        <taxon>Pentapetalae</taxon>
        <taxon>rosids</taxon>
        <taxon>malvids</taxon>
        <taxon>Brassicales</taxon>
        <taxon>Brassicaceae</taxon>
        <taxon>Brassiceae</taxon>
        <taxon>Brassica</taxon>
    </lineage>
</organism>
<keyword evidence="1" id="KW-0472">Membrane</keyword>
<feature type="transmembrane region" description="Helical" evidence="1">
    <location>
        <begin position="6"/>
        <end position="25"/>
    </location>
</feature>
<name>A0A8S9K7B1_BRACR</name>
<keyword evidence="1" id="KW-0812">Transmembrane</keyword>
<proteinExistence type="predicted"/>
<keyword evidence="1" id="KW-1133">Transmembrane helix</keyword>
<sequence>MSIDGVVLLSIDFWFTLSITVAWRVSIDSSLVDLRIVHKPTGSFFEAEDVNYILAMRISKMGRKDSYVWNHSKSGIYTVRMGYRVATEERGYSIVSKRTSSISSFHIGVDEDDLVVLSQLPKTKLVVVPFAISLCFSFWIPDHLNGIDLPLSGSQAWCSVIESSTSITRSRVEPDMQMLCAAVIAPHT</sequence>
<evidence type="ECO:0000313" key="2">
    <source>
        <dbReference type="EMBL" id="KAF2590850.1"/>
    </source>
</evidence>
<comment type="caution">
    <text evidence="2">The sequence shown here is derived from an EMBL/GenBank/DDBJ whole genome shotgun (WGS) entry which is preliminary data.</text>
</comment>
<evidence type="ECO:0000256" key="1">
    <source>
        <dbReference type="SAM" id="Phobius"/>
    </source>
</evidence>
<accession>A0A8S9K7B1</accession>
<reference evidence="2" key="1">
    <citation type="submission" date="2019-12" db="EMBL/GenBank/DDBJ databases">
        <title>Genome sequencing and annotation of Brassica cretica.</title>
        <authorList>
            <person name="Studholme D.J."/>
            <person name="Sarris P.F."/>
        </authorList>
    </citation>
    <scope>NUCLEOTIDE SEQUENCE</scope>
    <source>
        <strain evidence="2">PFS-102/07</strain>
        <tissue evidence="2">Leaf</tissue>
    </source>
</reference>
<dbReference type="EMBL" id="QGKY02000190">
    <property type="protein sequence ID" value="KAF2590850.1"/>
    <property type="molecule type" value="Genomic_DNA"/>
</dbReference>
<gene>
    <name evidence="2" type="ORF">F2Q70_00040308</name>
</gene>
<dbReference type="AlphaFoldDB" id="A0A8S9K7B1"/>